<dbReference type="Proteomes" id="UP000265566">
    <property type="component" value="Chromosome 2"/>
</dbReference>
<evidence type="ECO:0000313" key="1">
    <source>
        <dbReference type="EMBL" id="RHN73359.1"/>
    </source>
</evidence>
<accession>A0A396J5G5</accession>
<name>A0A396J5G5_MEDTR</name>
<protein>
    <submittedName>
        <fullName evidence="1">Uncharacterized protein</fullName>
    </submittedName>
</protein>
<gene>
    <name evidence="1" type="ORF">MtrunA17_Chr2g0297591</name>
</gene>
<evidence type="ECO:0000313" key="2">
    <source>
        <dbReference type="Proteomes" id="UP000265566"/>
    </source>
</evidence>
<comment type="caution">
    <text evidence="1">The sequence shown here is derived from an EMBL/GenBank/DDBJ whole genome shotgun (WGS) entry which is preliminary data.</text>
</comment>
<dbReference type="EMBL" id="PSQE01000002">
    <property type="protein sequence ID" value="RHN73359.1"/>
    <property type="molecule type" value="Genomic_DNA"/>
</dbReference>
<sequence>MKKLPSSAIVKITLLAIDPTSRAIDEENNRIGLVKVCVAIYIF</sequence>
<dbReference type="Gramene" id="rna9161">
    <property type="protein sequence ID" value="RHN73359.1"/>
    <property type="gene ID" value="gene9161"/>
</dbReference>
<reference evidence="2" key="1">
    <citation type="journal article" date="2018" name="Nat. Plants">
        <title>Whole-genome landscape of Medicago truncatula symbiotic genes.</title>
        <authorList>
            <person name="Pecrix Y."/>
            <person name="Staton S.E."/>
            <person name="Sallet E."/>
            <person name="Lelandais-Briere C."/>
            <person name="Moreau S."/>
            <person name="Carrere S."/>
            <person name="Blein T."/>
            <person name="Jardinaud M.F."/>
            <person name="Latrasse D."/>
            <person name="Zouine M."/>
            <person name="Zahm M."/>
            <person name="Kreplak J."/>
            <person name="Mayjonade B."/>
            <person name="Satge C."/>
            <person name="Perez M."/>
            <person name="Cauet S."/>
            <person name="Marande W."/>
            <person name="Chantry-Darmon C."/>
            <person name="Lopez-Roques C."/>
            <person name="Bouchez O."/>
            <person name="Berard A."/>
            <person name="Debelle F."/>
            <person name="Munos S."/>
            <person name="Bendahmane A."/>
            <person name="Berges H."/>
            <person name="Niebel A."/>
            <person name="Buitink J."/>
            <person name="Frugier F."/>
            <person name="Benhamed M."/>
            <person name="Crespi M."/>
            <person name="Gouzy J."/>
            <person name="Gamas P."/>
        </authorList>
    </citation>
    <scope>NUCLEOTIDE SEQUENCE [LARGE SCALE GENOMIC DNA]</scope>
    <source>
        <strain evidence="2">cv. Jemalong A17</strain>
    </source>
</reference>
<organism evidence="1 2">
    <name type="scientific">Medicago truncatula</name>
    <name type="common">Barrel medic</name>
    <name type="synonym">Medicago tribuloides</name>
    <dbReference type="NCBI Taxonomy" id="3880"/>
    <lineage>
        <taxon>Eukaryota</taxon>
        <taxon>Viridiplantae</taxon>
        <taxon>Streptophyta</taxon>
        <taxon>Embryophyta</taxon>
        <taxon>Tracheophyta</taxon>
        <taxon>Spermatophyta</taxon>
        <taxon>Magnoliopsida</taxon>
        <taxon>eudicotyledons</taxon>
        <taxon>Gunneridae</taxon>
        <taxon>Pentapetalae</taxon>
        <taxon>rosids</taxon>
        <taxon>fabids</taxon>
        <taxon>Fabales</taxon>
        <taxon>Fabaceae</taxon>
        <taxon>Papilionoideae</taxon>
        <taxon>50 kb inversion clade</taxon>
        <taxon>NPAAA clade</taxon>
        <taxon>Hologalegina</taxon>
        <taxon>IRL clade</taxon>
        <taxon>Trifolieae</taxon>
        <taxon>Medicago</taxon>
    </lineage>
</organism>
<dbReference type="AlphaFoldDB" id="A0A396J5G5"/>
<proteinExistence type="predicted"/>